<proteinExistence type="predicted"/>
<dbReference type="EMBL" id="AAZO01004655">
    <property type="status" value="NOT_ANNOTATED_CDS"/>
    <property type="molecule type" value="Genomic_DNA"/>
</dbReference>
<dbReference type="Proteomes" id="UP000009046">
    <property type="component" value="Unassembled WGS sequence"/>
</dbReference>
<sequence length="174" mass="19260">MKGSSKYSRIHGYGKPTTERYIGSSSTPNGLDTYKNPDDLEVSDPGSLGAASNLNVEETEPQSFLLGPMVVRVLPNGMPIPGEKNQLPKDEDIEDFAPAKYWTFPVNELSPPNKLVREEDDLKSPVAAYEYKTTHNPRFRHQIQNSYRIKSSTDIVSTSTSSTTTTATPNSLKH</sequence>
<dbReference type="VEuPathDB" id="VectorBase:PHUM397300"/>
<feature type="region of interest" description="Disordered" evidence="1">
    <location>
        <begin position="150"/>
        <end position="174"/>
    </location>
</feature>
<accession>E0VRE7</accession>
<organism>
    <name type="scientific">Pediculus humanus subsp. corporis</name>
    <name type="common">Body louse</name>
    <dbReference type="NCBI Taxonomy" id="121224"/>
    <lineage>
        <taxon>Eukaryota</taxon>
        <taxon>Metazoa</taxon>
        <taxon>Ecdysozoa</taxon>
        <taxon>Arthropoda</taxon>
        <taxon>Hexapoda</taxon>
        <taxon>Insecta</taxon>
        <taxon>Pterygota</taxon>
        <taxon>Neoptera</taxon>
        <taxon>Paraneoptera</taxon>
        <taxon>Psocodea</taxon>
        <taxon>Troctomorpha</taxon>
        <taxon>Phthiraptera</taxon>
        <taxon>Anoplura</taxon>
        <taxon>Pediculidae</taxon>
        <taxon>Pediculus</taxon>
    </lineage>
</organism>
<feature type="region of interest" description="Disordered" evidence="1">
    <location>
        <begin position="1"/>
        <end position="52"/>
    </location>
</feature>
<dbReference type="KEGG" id="phu:Phum_PHUM397300"/>
<evidence type="ECO:0000313" key="4">
    <source>
        <dbReference type="Proteomes" id="UP000009046"/>
    </source>
</evidence>
<dbReference type="OrthoDB" id="6359856at2759"/>
<feature type="compositionally biased region" description="Low complexity" evidence="1">
    <location>
        <begin position="152"/>
        <end position="174"/>
    </location>
</feature>
<dbReference type="AlphaFoldDB" id="E0VRE7"/>
<evidence type="ECO:0000313" key="2">
    <source>
        <dbReference type="EMBL" id="EEB15953.1"/>
    </source>
</evidence>
<dbReference type="EnsemblMetazoa" id="PHUM397300-RA">
    <property type="protein sequence ID" value="PHUM397300-PA"/>
    <property type="gene ID" value="PHUM397300"/>
</dbReference>
<dbReference type="EMBL" id="DS235465">
    <property type="protein sequence ID" value="EEB15953.1"/>
    <property type="molecule type" value="Genomic_DNA"/>
</dbReference>
<dbReference type="CTD" id="8237810"/>
<reference evidence="2" key="2">
    <citation type="submission" date="2007-04" db="EMBL/GenBank/DDBJ databases">
        <title>The genome of the human body louse.</title>
        <authorList>
            <consortium name="The Human Body Louse Genome Consortium"/>
            <person name="Kirkness E."/>
            <person name="Walenz B."/>
            <person name="Hass B."/>
            <person name="Bruggner R."/>
            <person name="Strausberg R."/>
        </authorList>
    </citation>
    <scope>NUCLEOTIDE SEQUENCE</scope>
    <source>
        <strain evidence="2">USDA</strain>
    </source>
</reference>
<reference evidence="2" key="1">
    <citation type="submission" date="2007-04" db="EMBL/GenBank/DDBJ databases">
        <title>Annotation of Pediculus humanus corporis strain USDA.</title>
        <authorList>
            <person name="Kirkness E."/>
            <person name="Hannick L."/>
            <person name="Hass B."/>
            <person name="Bruggner R."/>
            <person name="Lawson D."/>
            <person name="Bidwell S."/>
            <person name="Joardar V."/>
            <person name="Caler E."/>
            <person name="Walenz B."/>
            <person name="Inman J."/>
            <person name="Schobel S."/>
            <person name="Galinsky K."/>
            <person name="Amedeo P."/>
            <person name="Strausberg R."/>
        </authorList>
    </citation>
    <scope>NUCLEOTIDE SEQUENCE</scope>
    <source>
        <strain evidence="2">USDA</strain>
    </source>
</reference>
<dbReference type="RefSeq" id="XP_002428691.1">
    <property type="nucleotide sequence ID" value="XM_002428646.1"/>
</dbReference>
<dbReference type="HOGENOM" id="CLU_1541940_0_0_1"/>
<evidence type="ECO:0000256" key="1">
    <source>
        <dbReference type="SAM" id="MobiDB-lite"/>
    </source>
</evidence>
<keyword evidence="4" id="KW-1185">Reference proteome</keyword>
<evidence type="ECO:0000313" key="3">
    <source>
        <dbReference type="EnsemblMetazoa" id="PHUM397300-PA"/>
    </source>
</evidence>
<name>E0VRE7_PEDHC</name>
<gene>
    <name evidence="3" type="primary">8237810</name>
    <name evidence="2" type="ORF">Phum_PHUM397300</name>
</gene>
<dbReference type="InParanoid" id="E0VRE7"/>
<reference evidence="3" key="3">
    <citation type="submission" date="2020-05" db="UniProtKB">
        <authorList>
            <consortium name="EnsemblMetazoa"/>
        </authorList>
    </citation>
    <scope>IDENTIFICATION</scope>
    <source>
        <strain evidence="3">USDA</strain>
    </source>
</reference>
<protein>
    <submittedName>
        <fullName evidence="2 3">Uncharacterized protein</fullName>
    </submittedName>
</protein>
<dbReference type="GeneID" id="8237810"/>